<name>A0A7X1NX22_9DEIO</name>
<dbReference type="SMART" id="SM00220">
    <property type="entry name" value="S_TKc"/>
    <property type="match status" value="1"/>
</dbReference>
<evidence type="ECO:0000256" key="4">
    <source>
        <dbReference type="SAM" id="MobiDB-lite"/>
    </source>
</evidence>
<dbReference type="Gene3D" id="1.10.510.10">
    <property type="entry name" value="Transferase(Phosphotransferase) domain 1"/>
    <property type="match status" value="1"/>
</dbReference>
<organism evidence="6 7">
    <name type="scientific">Deinococcus terrestris</name>
    <dbReference type="NCBI Taxonomy" id="2651870"/>
    <lineage>
        <taxon>Bacteria</taxon>
        <taxon>Thermotogati</taxon>
        <taxon>Deinococcota</taxon>
        <taxon>Deinococci</taxon>
        <taxon>Deinococcales</taxon>
        <taxon>Deinococcaceae</taxon>
        <taxon>Deinococcus</taxon>
    </lineage>
</organism>
<dbReference type="SUPFAM" id="SSF56112">
    <property type="entry name" value="Protein kinase-like (PK-like)"/>
    <property type="match status" value="1"/>
</dbReference>
<dbReference type="GO" id="GO:0005524">
    <property type="term" value="F:ATP binding"/>
    <property type="evidence" value="ECO:0007669"/>
    <property type="project" value="UniProtKB-UniRule"/>
</dbReference>
<feature type="binding site" evidence="3">
    <location>
        <position position="45"/>
    </location>
    <ligand>
        <name>ATP</name>
        <dbReference type="ChEBI" id="CHEBI:30616"/>
    </ligand>
</feature>
<dbReference type="RefSeq" id="WP_152871557.1">
    <property type="nucleotide sequence ID" value="NZ_WBSL01000004.1"/>
</dbReference>
<proteinExistence type="predicted"/>
<reference evidence="6 7" key="1">
    <citation type="submission" date="2019-10" db="EMBL/GenBank/DDBJ databases">
        <title>Deinococcus sp. isolated from soil.</title>
        <authorList>
            <person name="Li Y."/>
            <person name="Wang J."/>
        </authorList>
    </citation>
    <scope>NUCLEOTIDE SEQUENCE [LARGE SCALE GENOMIC DNA]</scope>
    <source>
        <strain evidence="6 7">SDU3-2</strain>
    </source>
</reference>
<dbReference type="Gene3D" id="3.30.200.20">
    <property type="entry name" value="Phosphorylase Kinase, domain 1"/>
    <property type="match status" value="1"/>
</dbReference>
<dbReference type="EMBL" id="WBSL01000004">
    <property type="protein sequence ID" value="MPY67263.1"/>
    <property type="molecule type" value="Genomic_DNA"/>
</dbReference>
<evidence type="ECO:0000259" key="5">
    <source>
        <dbReference type="PROSITE" id="PS50011"/>
    </source>
</evidence>
<comment type="caution">
    <text evidence="6">The sequence shown here is derived from an EMBL/GenBank/DDBJ whole genome shotgun (WGS) entry which is preliminary data.</text>
</comment>
<accession>A0A7X1NX22</accession>
<dbReference type="PANTHER" id="PTHR44329:SF214">
    <property type="entry name" value="PROTEIN KINASE DOMAIN-CONTAINING PROTEIN"/>
    <property type="match status" value="1"/>
</dbReference>
<feature type="compositionally biased region" description="Pro residues" evidence="4">
    <location>
        <begin position="279"/>
        <end position="289"/>
    </location>
</feature>
<evidence type="ECO:0000313" key="6">
    <source>
        <dbReference type="EMBL" id="MPY67263.1"/>
    </source>
</evidence>
<dbReference type="InterPro" id="IPR017441">
    <property type="entry name" value="Protein_kinase_ATP_BS"/>
</dbReference>
<gene>
    <name evidence="6" type="ORF">F8S09_11250</name>
</gene>
<dbReference type="InterPro" id="IPR000719">
    <property type="entry name" value="Prot_kinase_dom"/>
</dbReference>
<dbReference type="AlphaFoldDB" id="A0A7X1NX22"/>
<dbReference type="CDD" id="cd14014">
    <property type="entry name" value="STKc_PknB_like"/>
    <property type="match status" value="1"/>
</dbReference>
<evidence type="ECO:0000313" key="7">
    <source>
        <dbReference type="Proteomes" id="UP000484842"/>
    </source>
</evidence>
<sequence>MTPERPSPSSNRTPPGYRLLQVLGRGQTSLVHLAQDPQGREVALKVPLEGTLRQQEAAERFANEVRLTLQFRHPHVIRGYAGSPFGARAYLALHHYPEGTLADALAGHARATQPVQAPLRLLADLASGLAYLHGLGVVHQDVKPQNVYLDGERAAVGDLGSAYFTAQGGCASGSPFYMAPEIYRGDLSSPASDVYSLGVLAHEVLTGTRPFQGETYEDLMAAHLNRFAPPLSAHCPELPRPVARLLELSLAKRPGDRPTAETLRRALLTALGEQIEEPCTPPAEAPAPRPVGRHAPVEGSPATPEVADAGSRWNPFRRRK</sequence>
<keyword evidence="6" id="KW-0418">Kinase</keyword>
<keyword evidence="7" id="KW-1185">Reference proteome</keyword>
<dbReference type="PROSITE" id="PS00107">
    <property type="entry name" value="PROTEIN_KINASE_ATP"/>
    <property type="match status" value="1"/>
</dbReference>
<dbReference type="Pfam" id="PF00069">
    <property type="entry name" value="Pkinase"/>
    <property type="match status" value="1"/>
</dbReference>
<feature type="region of interest" description="Disordered" evidence="4">
    <location>
        <begin position="273"/>
        <end position="320"/>
    </location>
</feature>
<keyword evidence="1 3" id="KW-0547">Nucleotide-binding</keyword>
<evidence type="ECO:0000256" key="1">
    <source>
        <dbReference type="ARBA" id="ARBA00022741"/>
    </source>
</evidence>
<dbReference type="PROSITE" id="PS00108">
    <property type="entry name" value="PROTEIN_KINASE_ST"/>
    <property type="match status" value="1"/>
</dbReference>
<dbReference type="PANTHER" id="PTHR44329">
    <property type="entry name" value="SERINE/THREONINE-PROTEIN KINASE TNNI3K-RELATED"/>
    <property type="match status" value="1"/>
</dbReference>
<dbReference type="InterPro" id="IPR051681">
    <property type="entry name" value="Ser/Thr_Kinases-Pseudokinases"/>
</dbReference>
<feature type="domain" description="Protein kinase" evidence="5">
    <location>
        <begin position="17"/>
        <end position="268"/>
    </location>
</feature>
<dbReference type="PROSITE" id="PS50011">
    <property type="entry name" value="PROTEIN_KINASE_DOM"/>
    <property type="match status" value="1"/>
</dbReference>
<evidence type="ECO:0000256" key="3">
    <source>
        <dbReference type="PROSITE-ProRule" id="PRU10141"/>
    </source>
</evidence>
<evidence type="ECO:0000256" key="2">
    <source>
        <dbReference type="ARBA" id="ARBA00022840"/>
    </source>
</evidence>
<keyword evidence="2 3" id="KW-0067">ATP-binding</keyword>
<keyword evidence="6" id="KW-0808">Transferase</keyword>
<protein>
    <submittedName>
        <fullName evidence="6">Serine/threonine protein kinase</fullName>
    </submittedName>
</protein>
<dbReference type="Proteomes" id="UP000484842">
    <property type="component" value="Unassembled WGS sequence"/>
</dbReference>
<dbReference type="InterPro" id="IPR011009">
    <property type="entry name" value="Kinase-like_dom_sf"/>
</dbReference>
<keyword evidence="6" id="KW-0723">Serine/threonine-protein kinase</keyword>
<dbReference type="GO" id="GO:0004674">
    <property type="term" value="F:protein serine/threonine kinase activity"/>
    <property type="evidence" value="ECO:0007669"/>
    <property type="project" value="UniProtKB-KW"/>
</dbReference>
<dbReference type="InterPro" id="IPR008271">
    <property type="entry name" value="Ser/Thr_kinase_AS"/>
</dbReference>